<evidence type="ECO:0000313" key="4">
    <source>
        <dbReference type="Proteomes" id="UP001529343"/>
    </source>
</evidence>
<sequence length="179" mass="20725">MDSKDKMYTMQEMAEKLRVNKTTVYRYLKKQDIAPATTKSNANLYDATVLQQLKKHFNSRNSSNETKKSASELLIESLQQQVADLKSELADEKKRSDKALQMKDDQINALNKLMDQNQQLLLNTQEENKRLLSLNPPKEKTVRDGNFRESKQSQDEKDNPVENRKSPKKKSFLGKLFGK</sequence>
<dbReference type="RefSeq" id="WP_191993465.1">
    <property type="nucleotide sequence ID" value="NZ_JAUDDW010000048.1"/>
</dbReference>
<evidence type="ECO:0000256" key="1">
    <source>
        <dbReference type="SAM" id="MobiDB-lite"/>
    </source>
</evidence>
<dbReference type="Pfam" id="PF12728">
    <property type="entry name" value="HTH_17"/>
    <property type="match status" value="1"/>
</dbReference>
<dbReference type="Gene3D" id="1.10.1660.10">
    <property type="match status" value="1"/>
</dbReference>
<dbReference type="SUPFAM" id="SSF46955">
    <property type="entry name" value="Putative DNA-binding domain"/>
    <property type="match status" value="1"/>
</dbReference>
<evidence type="ECO:0000259" key="2">
    <source>
        <dbReference type="Pfam" id="PF12728"/>
    </source>
</evidence>
<feature type="compositionally biased region" description="Basic residues" evidence="1">
    <location>
        <begin position="166"/>
        <end position="179"/>
    </location>
</feature>
<feature type="compositionally biased region" description="Basic and acidic residues" evidence="1">
    <location>
        <begin position="137"/>
        <end position="165"/>
    </location>
</feature>
<proteinExistence type="predicted"/>
<feature type="domain" description="Helix-turn-helix" evidence="2">
    <location>
        <begin position="7"/>
        <end position="37"/>
    </location>
</feature>
<name>A0ABT7V0E4_9LACO</name>
<dbReference type="EMBL" id="JAUDDW010000048">
    <property type="protein sequence ID" value="MDM8267262.1"/>
    <property type="molecule type" value="Genomic_DNA"/>
</dbReference>
<reference evidence="3 4" key="2">
    <citation type="submission" date="2023-06" db="EMBL/GenBank/DDBJ databases">
        <authorList>
            <person name="Zeman M."/>
            <person name="Kubasova T."/>
            <person name="Jahodarova E."/>
            <person name="Nykrynova M."/>
            <person name="Rychlik I."/>
        </authorList>
    </citation>
    <scope>NUCLEOTIDE SEQUENCE [LARGE SCALE GENOMIC DNA]</scope>
    <source>
        <strain evidence="3 4">161_Gplus</strain>
    </source>
</reference>
<accession>A0ABT7V0E4</accession>
<dbReference type="InterPro" id="IPR009061">
    <property type="entry name" value="DNA-bd_dom_put_sf"/>
</dbReference>
<evidence type="ECO:0000313" key="3">
    <source>
        <dbReference type="EMBL" id="MDM8267262.1"/>
    </source>
</evidence>
<dbReference type="Proteomes" id="UP001529343">
    <property type="component" value="Unassembled WGS sequence"/>
</dbReference>
<reference evidence="4" key="1">
    <citation type="submission" date="2023-06" db="EMBL/GenBank/DDBJ databases">
        <title>Identification and characterization of horizontal gene transfer across gut microbiota members of farm animals based on homology search.</title>
        <authorList>
            <person name="Zeman M."/>
            <person name="Kubasova T."/>
            <person name="Jahodarova E."/>
            <person name="Nykrynova M."/>
            <person name="Rychlik I."/>
        </authorList>
    </citation>
    <scope>NUCLEOTIDE SEQUENCE [LARGE SCALE GENOMIC DNA]</scope>
    <source>
        <strain evidence="4">161_Gplus</strain>
    </source>
</reference>
<keyword evidence="4" id="KW-1185">Reference proteome</keyword>
<feature type="region of interest" description="Disordered" evidence="1">
    <location>
        <begin position="127"/>
        <end position="179"/>
    </location>
</feature>
<organism evidence="3 4">
    <name type="scientific">Limosilactobacillus pontis</name>
    <dbReference type="NCBI Taxonomy" id="35787"/>
    <lineage>
        <taxon>Bacteria</taxon>
        <taxon>Bacillati</taxon>
        <taxon>Bacillota</taxon>
        <taxon>Bacilli</taxon>
        <taxon>Lactobacillales</taxon>
        <taxon>Lactobacillaceae</taxon>
        <taxon>Limosilactobacillus</taxon>
    </lineage>
</organism>
<protein>
    <submittedName>
        <fullName evidence="3">Helix-turn-helix domain-containing protein</fullName>
    </submittedName>
</protein>
<dbReference type="InterPro" id="IPR041657">
    <property type="entry name" value="HTH_17"/>
</dbReference>
<comment type="caution">
    <text evidence="3">The sequence shown here is derived from an EMBL/GenBank/DDBJ whole genome shotgun (WGS) entry which is preliminary data.</text>
</comment>
<gene>
    <name evidence="3" type="ORF">QUW44_09025</name>
</gene>